<comment type="subcellular location">
    <subcellularLocation>
        <location evidence="18">Cytoplasm</location>
    </subcellularLocation>
</comment>
<evidence type="ECO:0000256" key="9">
    <source>
        <dbReference type="ARBA" id="ARBA00022884"/>
    </source>
</evidence>
<keyword evidence="18" id="KW-0963">Cytoplasm</keyword>
<comment type="subunit">
    <text evidence="13">Homotetramer formed by a catalytic dimer and a non-catalytic dimer serving as a binding platform that orients tRNASec for catalysis. Each tetramer binds the CCA ends of two tRNAs which point to the active sites of the catalytic dimer.</text>
</comment>
<dbReference type="InterPro" id="IPR015421">
    <property type="entry name" value="PyrdxlP-dep_Trfase_major"/>
</dbReference>
<comment type="pathway">
    <text evidence="3 18">Aminoacyl-tRNA biosynthesis; selenocysteinyl-tRNA(Sec) biosynthesis; selenocysteinyl-tRNA(Sec) from L-seryl-tRNA(Sec) (archaeal/eukaryal route): step 2/2.</text>
</comment>
<evidence type="ECO:0000256" key="5">
    <source>
        <dbReference type="ARBA" id="ARBA00012464"/>
    </source>
</evidence>
<feature type="binding site" evidence="19">
    <location>
        <position position="460"/>
    </location>
    <ligand>
        <name>tRNA</name>
        <dbReference type="ChEBI" id="CHEBI:17843"/>
    </ligand>
</feature>
<dbReference type="GO" id="GO:0005737">
    <property type="term" value="C:cytoplasm"/>
    <property type="evidence" value="ECO:0007669"/>
    <property type="project" value="UniProtKB-SubCell"/>
</dbReference>
<dbReference type="AlphaFoldDB" id="A0A914C4A6"/>
<dbReference type="Pfam" id="PF05889">
    <property type="entry name" value="SepSecS"/>
    <property type="match status" value="1"/>
</dbReference>
<sequence length="480" mass="53093">MQKTMDAVFTASDTQYLQHAANYHVKLFWNLWKTRTIPEEGWNEALLTGFMQWLASIDSNNRVDITPVGAGEREGRVICPLVNRMHFNMSHGVGRSGNVADVQPKALGSSMLSTIANNFALQAIKIAGVTSCKGALVVPVATGMAMMLCLSAFRKKNPTATHVIWCRIDQKSCFKCILTAGLIPLIVEPVRDADSDALVTNLKKIEELLVEYKEKVLCVITTTSCFAPRAPDSIVEVAKLCAEHKVNHLVNNAYGLQLKSICEQLEESNKVGHIDAFVQSTDKNFQIPVGGAIIGTFKKSHIEPIAKIYPGRASAVPARDLVLTLLFLGRKGLLEQFDRRVQLYTILKEKLSHFADSIGEQVLNVPQNGISLAMTLESIPRSKQTLFGSVLFNRGITGARAISSNDYETKVDEYKFTNFGAHSSEDHVGYLNVACAIGMTEAEISELINRLEVNYHRFIRKSCRSTESPVDDEENHLEHG</sequence>
<evidence type="ECO:0000256" key="15">
    <source>
        <dbReference type="ARBA" id="ARBA00032048"/>
    </source>
</evidence>
<keyword evidence="11 18" id="KW-0648">Protein biosynthesis</keyword>
<dbReference type="GO" id="GO:0001514">
    <property type="term" value="P:selenocysteine incorporation"/>
    <property type="evidence" value="ECO:0007669"/>
    <property type="project" value="TreeGrafter"/>
</dbReference>
<keyword evidence="21" id="KW-1185">Reference proteome</keyword>
<evidence type="ECO:0000256" key="6">
    <source>
        <dbReference type="ARBA" id="ARBA00021963"/>
    </source>
</evidence>
<dbReference type="SUPFAM" id="SSF53383">
    <property type="entry name" value="PLP-dependent transferases"/>
    <property type="match status" value="1"/>
</dbReference>
<accession>A0A914C4A6</accession>
<feature type="binding site" evidence="19">
    <location>
        <position position="270"/>
    </location>
    <ligand>
        <name>tRNA</name>
        <dbReference type="ChEBI" id="CHEBI:17843"/>
    </ligand>
</feature>
<feature type="modified residue" description="N6-(pyridoxal phosphate)lysine" evidence="20">
    <location>
        <position position="283"/>
    </location>
</feature>
<feature type="binding site" evidence="19">
    <location>
        <position position="103"/>
    </location>
    <ligand>
        <name>substrate</name>
    </ligand>
</feature>
<evidence type="ECO:0000256" key="18">
    <source>
        <dbReference type="PIRNR" id="PIRNR017689"/>
    </source>
</evidence>
<dbReference type="InterPro" id="IPR015424">
    <property type="entry name" value="PyrdxlP-dep_Trfase"/>
</dbReference>
<dbReference type="NCBIfam" id="TIGR03531">
    <property type="entry name" value="selenium_SpcS"/>
    <property type="match status" value="1"/>
</dbReference>
<comment type="cofactor">
    <cofactor evidence="1 18 20">
        <name>pyridoxal 5'-phosphate</name>
        <dbReference type="ChEBI" id="CHEBI:597326"/>
    </cofactor>
</comment>
<dbReference type="EC" id="2.9.1.2" evidence="5 18"/>
<keyword evidence="10 18" id="KW-0663">Pyridoxal phosphate</keyword>
<evidence type="ECO:0000256" key="19">
    <source>
        <dbReference type="PIRSR" id="PIRSR017689-1"/>
    </source>
</evidence>
<keyword evidence="12 18" id="KW-0711">Selenium</keyword>
<comment type="function">
    <text evidence="2 18">Converts O-phosphoseryl-tRNA(Sec) to selenocysteinyl-tRNA(Sec) required for selenoprotein biosynthesis.</text>
</comment>
<evidence type="ECO:0000256" key="4">
    <source>
        <dbReference type="ARBA" id="ARBA00007037"/>
    </source>
</evidence>
<evidence type="ECO:0000256" key="1">
    <source>
        <dbReference type="ARBA" id="ARBA00001933"/>
    </source>
</evidence>
<comment type="catalytic activity">
    <reaction evidence="17 18">
        <text>O-phospho-L-seryl-tRNA(Sec) + selenophosphate + H2O = L-selenocysteinyl-tRNA(Sec) + 2 phosphate</text>
        <dbReference type="Rhea" id="RHEA:25041"/>
        <dbReference type="Rhea" id="RHEA-COMP:9743"/>
        <dbReference type="Rhea" id="RHEA-COMP:9947"/>
        <dbReference type="ChEBI" id="CHEBI:15377"/>
        <dbReference type="ChEBI" id="CHEBI:16144"/>
        <dbReference type="ChEBI" id="CHEBI:43474"/>
        <dbReference type="ChEBI" id="CHEBI:78551"/>
        <dbReference type="ChEBI" id="CHEBI:78573"/>
        <dbReference type="EC" id="2.9.1.2"/>
    </reaction>
</comment>
<evidence type="ECO:0000256" key="11">
    <source>
        <dbReference type="ARBA" id="ARBA00022917"/>
    </source>
</evidence>
<evidence type="ECO:0000256" key="3">
    <source>
        <dbReference type="ARBA" id="ARBA00004822"/>
    </source>
</evidence>
<dbReference type="PANTHER" id="PTHR12944">
    <property type="entry name" value="SOLUBLE LIVER ANTIGEN/LIVER PANCREAS ANTIGEN"/>
    <property type="match status" value="1"/>
</dbReference>
<proteinExistence type="inferred from homology"/>
<evidence type="ECO:0000256" key="13">
    <source>
        <dbReference type="ARBA" id="ARBA00026053"/>
    </source>
</evidence>
<evidence type="ECO:0000256" key="7">
    <source>
        <dbReference type="ARBA" id="ARBA00022555"/>
    </source>
</evidence>
<organism evidence="21 22">
    <name type="scientific">Acrobeloides nanus</name>
    <dbReference type="NCBI Taxonomy" id="290746"/>
    <lineage>
        <taxon>Eukaryota</taxon>
        <taxon>Metazoa</taxon>
        <taxon>Ecdysozoa</taxon>
        <taxon>Nematoda</taxon>
        <taxon>Chromadorea</taxon>
        <taxon>Rhabditida</taxon>
        <taxon>Tylenchina</taxon>
        <taxon>Cephalobomorpha</taxon>
        <taxon>Cephaloboidea</taxon>
        <taxon>Cephalobidae</taxon>
        <taxon>Acrobeloides</taxon>
    </lineage>
</organism>
<dbReference type="Proteomes" id="UP000887540">
    <property type="component" value="Unplaced"/>
</dbReference>
<evidence type="ECO:0000256" key="17">
    <source>
        <dbReference type="ARBA" id="ARBA00048808"/>
    </source>
</evidence>
<feature type="binding site" evidence="19">
    <location>
        <position position="73"/>
    </location>
    <ligand>
        <name>pyridoxal 5'-phosphate</name>
        <dbReference type="ChEBI" id="CHEBI:597326"/>
    </ligand>
</feature>
<protein>
    <recommendedName>
        <fullName evidence="6 18">O-phosphoseryl-tRNA(Sec) selenium transferase</fullName>
        <ecNumber evidence="5 18">2.9.1.2</ecNumber>
    </recommendedName>
    <alternativeName>
        <fullName evidence="14 18">Selenocysteine synthase</fullName>
    </alternativeName>
    <alternativeName>
        <fullName evidence="15 18">Selenocysteinyl-tRNA(Sec) synthase</fullName>
    </alternativeName>
    <alternativeName>
        <fullName evidence="16 18">Sep-tRNA:Sec-tRNA synthase</fullName>
    </alternativeName>
</protein>
<keyword evidence="7 18" id="KW-0820">tRNA-binding</keyword>
<feature type="binding site" evidence="19">
    <location>
        <position position="312"/>
    </location>
    <ligand>
        <name>substrate</name>
    </ligand>
</feature>
<reference evidence="22" key="1">
    <citation type="submission" date="2022-11" db="UniProtKB">
        <authorList>
            <consortium name="WormBaseParasite"/>
        </authorList>
    </citation>
    <scope>IDENTIFICATION</scope>
</reference>
<evidence type="ECO:0000313" key="21">
    <source>
        <dbReference type="Proteomes" id="UP000887540"/>
    </source>
</evidence>
<evidence type="ECO:0000256" key="14">
    <source>
        <dbReference type="ARBA" id="ARBA00030669"/>
    </source>
</evidence>
<evidence type="ECO:0000256" key="10">
    <source>
        <dbReference type="ARBA" id="ARBA00022898"/>
    </source>
</evidence>
<feature type="binding site" evidence="19">
    <location>
        <position position="96"/>
    </location>
    <ligand>
        <name>substrate</name>
    </ligand>
</feature>
<dbReference type="PIRSF" id="PIRSF017689">
    <property type="entry name" value="SepSecS"/>
    <property type="match status" value="1"/>
</dbReference>
<dbReference type="Gene3D" id="3.40.640.10">
    <property type="entry name" value="Type I PLP-dependent aspartate aminotransferase-like (Major domain)"/>
    <property type="match status" value="1"/>
</dbReference>
<name>A0A914C4A6_9BILA</name>
<keyword evidence="9 18" id="KW-0694">RNA-binding</keyword>
<feature type="site" description="May act as a substrate filter by repelling compounds with a negatively charged alpha-carboxylate" evidence="20">
    <location>
        <position position="72"/>
    </location>
</feature>
<feature type="binding site" evidence="19">
    <location>
        <position position="394"/>
    </location>
    <ligand>
        <name>tRNA</name>
        <dbReference type="ChEBI" id="CHEBI:17843"/>
    </ligand>
</feature>
<evidence type="ECO:0000313" key="22">
    <source>
        <dbReference type="WBParaSite" id="ACRNAN_Path_26.g94.t1"/>
    </source>
</evidence>
<evidence type="ECO:0000256" key="2">
    <source>
        <dbReference type="ARBA" id="ARBA00002552"/>
    </source>
</evidence>
<dbReference type="GO" id="GO:0098621">
    <property type="term" value="F:O-phosphoseryl-tRNA(Sec) selenium transferase activity"/>
    <property type="evidence" value="ECO:0007669"/>
    <property type="project" value="UniProtKB-EC"/>
</dbReference>
<evidence type="ECO:0000256" key="16">
    <source>
        <dbReference type="ARBA" id="ARBA00032693"/>
    </source>
</evidence>
<dbReference type="InterPro" id="IPR019872">
    <property type="entry name" value="Sec-tRNA_Se_transferase"/>
</dbReference>
<dbReference type="GO" id="GO:0000049">
    <property type="term" value="F:tRNA binding"/>
    <property type="evidence" value="ECO:0007669"/>
    <property type="project" value="UniProtKB-UniRule"/>
</dbReference>
<comment type="similarity">
    <text evidence="4 18">Belongs to the SepSecS family.</text>
</comment>
<evidence type="ECO:0000256" key="12">
    <source>
        <dbReference type="ARBA" id="ARBA00023266"/>
    </source>
</evidence>
<dbReference type="GO" id="GO:0001717">
    <property type="term" value="P:conversion of seryl-tRNAsec to selenocys-tRNAsec"/>
    <property type="evidence" value="ECO:0007669"/>
    <property type="project" value="UniProtKB-UniRule"/>
</dbReference>
<dbReference type="WBParaSite" id="ACRNAN_Path_26.g94.t1">
    <property type="protein sequence ID" value="ACRNAN_Path_26.g94.t1"/>
    <property type="gene ID" value="ACRNAN_Path_26.g94"/>
</dbReference>
<evidence type="ECO:0000256" key="20">
    <source>
        <dbReference type="PIRSR" id="PIRSR017689-50"/>
    </source>
</evidence>
<evidence type="ECO:0000256" key="8">
    <source>
        <dbReference type="ARBA" id="ARBA00022679"/>
    </source>
</evidence>
<keyword evidence="8 18" id="KW-0808">Transferase</keyword>
<dbReference type="InterPro" id="IPR008829">
    <property type="entry name" value="SepSecS/SepCysS"/>
</dbReference>
<dbReference type="PANTHER" id="PTHR12944:SF2">
    <property type="entry name" value="O-PHOSPHOSERYL-TRNA(SEC) SELENIUM TRANSFERASE"/>
    <property type="match status" value="1"/>
</dbReference>
<feature type="binding site" evidence="19">
    <location>
        <position position="95"/>
    </location>
    <ligand>
        <name>substrate</name>
    </ligand>
</feature>